<dbReference type="Pfam" id="PF00903">
    <property type="entry name" value="Glyoxalase"/>
    <property type="match status" value="1"/>
</dbReference>
<dbReference type="GO" id="GO:0005739">
    <property type="term" value="C:mitochondrion"/>
    <property type="evidence" value="ECO:0007669"/>
    <property type="project" value="TreeGrafter"/>
</dbReference>
<dbReference type="GO" id="GO:0046491">
    <property type="term" value="P:L-methylmalonyl-CoA metabolic process"/>
    <property type="evidence" value="ECO:0007669"/>
    <property type="project" value="TreeGrafter"/>
</dbReference>
<dbReference type="SUPFAM" id="SSF54593">
    <property type="entry name" value="Glyoxalase/Bleomycin resistance protein/Dihydroxybiphenyl dioxygenase"/>
    <property type="match status" value="1"/>
</dbReference>
<dbReference type="InterPro" id="IPR029068">
    <property type="entry name" value="Glyas_Bleomycin-R_OHBP_Dase"/>
</dbReference>
<dbReference type="EMBL" id="SEYY01022867">
    <property type="protein sequence ID" value="KAB7495246.1"/>
    <property type="molecule type" value="Genomic_DNA"/>
</dbReference>
<dbReference type="PANTHER" id="PTHR43048">
    <property type="entry name" value="METHYLMALONYL-COA EPIMERASE"/>
    <property type="match status" value="1"/>
</dbReference>
<dbReference type="AlphaFoldDB" id="A0A5N5SML7"/>
<dbReference type="GO" id="GO:0004493">
    <property type="term" value="F:methylmalonyl-CoA epimerase activity"/>
    <property type="evidence" value="ECO:0007669"/>
    <property type="project" value="TreeGrafter"/>
</dbReference>
<organism evidence="3 4">
    <name type="scientific">Armadillidium nasatum</name>
    <dbReference type="NCBI Taxonomy" id="96803"/>
    <lineage>
        <taxon>Eukaryota</taxon>
        <taxon>Metazoa</taxon>
        <taxon>Ecdysozoa</taxon>
        <taxon>Arthropoda</taxon>
        <taxon>Crustacea</taxon>
        <taxon>Multicrustacea</taxon>
        <taxon>Malacostraca</taxon>
        <taxon>Eumalacostraca</taxon>
        <taxon>Peracarida</taxon>
        <taxon>Isopoda</taxon>
        <taxon>Oniscidea</taxon>
        <taxon>Crinocheta</taxon>
        <taxon>Armadillidiidae</taxon>
        <taxon>Armadillidium</taxon>
    </lineage>
</organism>
<dbReference type="InterPro" id="IPR004360">
    <property type="entry name" value="Glyas_Fos-R_dOase_dom"/>
</dbReference>
<sequence>MLKACHLYLPVYATKCCIFPLRCKSSISNVNWNLGRLNHIAIATPDLDSSTKFYRDVLKAKVSDPVSLPDHGVITVFVDVHNTKLELLKPLGEMSPING</sequence>
<protein>
    <submittedName>
        <fullName evidence="3">Methylmalonyl-CoA epimerase, mitochondrial</fullName>
    </submittedName>
</protein>
<name>A0A5N5SML7_9CRUS</name>
<feature type="domain" description="VOC" evidence="2">
    <location>
        <begin position="36"/>
        <end position="99"/>
    </location>
</feature>
<proteinExistence type="predicted"/>
<evidence type="ECO:0000313" key="3">
    <source>
        <dbReference type="EMBL" id="KAB7495246.1"/>
    </source>
</evidence>
<evidence type="ECO:0000259" key="2">
    <source>
        <dbReference type="PROSITE" id="PS51819"/>
    </source>
</evidence>
<dbReference type="GO" id="GO:0046872">
    <property type="term" value="F:metal ion binding"/>
    <property type="evidence" value="ECO:0007669"/>
    <property type="project" value="UniProtKB-KW"/>
</dbReference>
<dbReference type="OrthoDB" id="16820at2759"/>
<keyword evidence="4" id="KW-1185">Reference proteome</keyword>
<dbReference type="Proteomes" id="UP000326759">
    <property type="component" value="Unassembled WGS sequence"/>
</dbReference>
<dbReference type="Gene3D" id="3.10.180.10">
    <property type="entry name" value="2,3-Dihydroxybiphenyl 1,2-Dioxygenase, domain 1"/>
    <property type="match status" value="1"/>
</dbReference>
<reference evidence="3 4" key="1">
    <citation type="journal article" date="2019" name="PLoS Biol.">
        <title>Sex chromosomes control vertical transmission of feminizing Wolbachia symbionts in an isopod.</title>
        <authorList>
            <person name="Becking T."/>
            <person name="Chebbi M.A."/>
            <person name="Giraud I."/>
            <person name="Moumen B."/>
            <person name="Laverre T."/>
            <person name="Caubet Y."/>
            <person name="Peccoud J."/>
            <person name="Gilbert C."/>
            <person name="Cordaux R."/>
        </authorList>
    </citation>
    <scope>NUCLEOTIDE SEQUENCE [LARGE SCALE GENOMIC DNA]</scope>
    <source>
        <strain evidence="3">ANa2</strain>
        <tissue evidence="3">Whole body excluding digestive tract and cuticle</tissue>
    </source>
</reference>
<evidence type="ECO:0000256" key="1">
    <source>
        <dbReference type="ARBA" id="ARBA00022723"/>
    </source>
</evidence>
<dbReference type="PROSITE" id="PS51819">
    <property type="entry name" value="VOC"/>
    <property type="match status" value="1"/>
</dbReference>
<dbReference type="PANTHER" id="PTHR43048:SF3">
    <property type="entry name" value="METHYLMALONYL-COA EPIMERASE, MITOCHONDRIAL"/>
    <property type="match status" value="1"/>
</dbReference>
<evidence type="ECO:0000313" key="4">
    <source>
        <dbReference type="Proteomes" id="UP000326759"/>
    </source>
</evidence>
<dbReference type="InterPro" id="IPR037523">
    <property type="entry name" value="VOC_core"/>
</dbReference>
<gene>
    <name evidence="3" type="primary">MCEE</name>
    <name evidence="3" type="ORF">Anas_11087</name>
</gene>
<comment type="caution">
    <text evidence="3">The sequence shown here is derived from an EMBL/GenBank/DDBJ whole genome shotgun (WGS) entry which is preliminary data.</text>
</comment>
<keyword evidence="1" id="KW-0479">Metal-binding</keyword>
<dbReference type="InterPro" id="IPR051785">
    <property type="entry name" value="MMCE/EMCE_epimerase"/>
</dbReference>
<accession>A0A5N5SML7</accession>